<evidence type="ECO:0000256" key="6">
    <source>
        <dbReference type="ARBA" id="ARBA00022989"/>
    </source>
</evidence>
<evidence type="ECO:0000256" key="5">
    <source>
        <dbReference type="ARBA" id="ARBA00022927"/>
    </source>
</evidence>
<proteinExistence type="inferred from homology"/>
<comment type="subcellular location">
    <subcellularLocation>
        <location evidence="9">Endoplasmic reticulum membrane</location>
        <topology evidence="9">Multi-pass membrane protein</topology>
    </subcellularLocation>
    <subcellularLocation>
        <location evidence="9">Golgi apparatus membrane</location>
        <topology evidence="9">Multi-pass membrane protein</topology>
    </subcellularLocation>
</comment>
<name>D8M0R8_BLAHO</name>
<dbReference type="InParanoid" id="D8M0R8"/>
<gene>
    <name evidence="10" type="ORF">GSBLH_T00006330001</name>
</gene>
<dbReference type="OrthoDB" id="337750at2759"/>
<evidence type="ECO:0000256" key="1">
    <source>
        <dbReference type="ARBA" id="ARBA00009727"/>
    </source>
</evidence>
<evidence type="ECO:0000313" key="11">
    <source>
        <dbReference type="Proteomes" id="UP000008312"/>
    </source>
</evidence>
<keyword evidence="8 9" id="KW-0472">Membrane</keyword>
<evidence type="ECO:0000313" key="10">
    <source>
        <dbReference type="EMBL" id="CBK21657.2"/>
    </source>
</evidence>
<keyword evidence="7 9" id="KW-0333">Golgi apparatus</keyword>
<feature type="transmembrane region" description="Helical" evidence="9">
    <location>
        <begin position="140"/>
        <end position="161"/>
    </location>
</feature>
<dbReference type="Pfam" id="PF03878">
    <property type="entry name" value="YIF1"/>
    <property type="match status" value="1"/>
</dbReference>
<sequence length="298" mass="34335">MSGNNPNPFVRRQVQPANTEAYYQQPQSQQPPFVNTPFQQGNTEFPGFSSSTLPTINTGNAVFDMAFNQTTNLMKSKWDNYTPEATGLWNNFKKYFQVSNQYVVAKLRLILFPFMSQSWKRLITVGEDGQKYYLPPRQDVYAFDLYIPLMAIFTFIVTVGFTAGTKGIFSPQIISTSLSACSVSIILELLLLKLILFLISCPAPILDLLSLISYKFVGLCINSVIYCLSHNRTFYTVSLLYTGMHSLKAIVYEEKEQERKKRRLRNYFVLLWEWRGEVRCRSSVMQVVLMWLLGRYMG</sequence>
<organism evidence="10">
    <name type="scientific">Blastocystis hominis</name>
    <dbReference type="NCBI Taxonomy" id="12968"/>
    <lineage>
        <taxon>Eukaryota</taxon>
        <taxon>Sar</taxon>
        <taxon>Stramenopiles</taxon>
        <taxon>Bigyra</taxon>
        <taxon>Opalozoa</taxon>
        <taxon>Opalinata</taxon>
        <taxon>Blastocystidae</taxon>
        <taxon>Blastocystis</taxon>
    </lineage>
</organism>
<evidence type="ECO:0000256" key="4">
    <source>
        <dbReference type="ARBA" id="ARBA00022824"/>
    </source>
</evidence>
<dbReference type="GeneID" id="24922455"/>
<dbReference type="PANTHER" id="PTHR14083:SF0">
    <property type="entry name" value="YIP1D-INTERACTING FACTOR 1, ISOFORM C"/>
    <property type="match status" value="1"/>
</dbReference>
<comment type="function">
    <text evidence="9">Has a role in transport between endoplasmic reticulum and Golgi.</text>
</comment>
<keyword evidence="6 9" id="KW-1133">Transmembrane helix</keyword>
<reference evidence="10" key="1">
    <citation type="submission" date="2010-02" db="EMBL/GenBank/DDBJ databases">
        <title>Sequencing and annotation of the Blastocystis hominis genome.</title>
        <authorList>
            <person name="Wincker P."/>
        </authorList>
    </citation>
    <scope>NUCLEOTIDE SEQUENCE</scope>
    <source>
        <strain evidence="10">Singapore isolate B</strain>
    </source>
</reference>
<dbReference type="GO" id="GO:0030134">
    <property type="term" value="C:COPII-coated ER to Golgi transport vesicle"/>
    <property type="evidence" value="ECO:0007669"/>
    <property type="project" value="TreeGrafter"/>
</dbReference>
<dbReference type="GO" id="GO:0006888">
    <property type="term" value="P:endoplasmic reticulum to Golgi vesicle-mediated transport"/>
    <property type="evidence" value="ECO:0007669"/>
    <property type="project" value="UniProtKB-UniRule"/>
</dbReference>
<evidence type="ECO:0000256" key="3">
    <source>
        <dbReference type="ARBA" id="ARBA00022692"/>
    </source>
</evidence>
<keyword evidence="11" id="KW-1185">Reference proteome</keyword>
<protein>
    <recommendedName>
        <fullName evidence="9">Protein YIF1</fullName>
    </recommendedName>
</protein>
<evidence type="ECO:0000256" key="8">
    <source>
        <dbReference type="ARBA" id="ARBA00023136"/>
    </source>
</evidence>
<dbReference type="InterPro" id="IPR005578">
    <property type="entry name" value="Yif1_fam"/>
</dbReference>
<dbReference type="GO" id="GO:0005789">
    <property type="term" value="C:endoplasmic reticulum membrane"/>
    <property type="evidence" value="ECO:0007669"/>
    <property type="project" value="UniProtKB-SubCell"/>
</dbReference>
<keyword evidence="2 9" id="KW-0813">Transport</keyword>
<evidence type="ECO:0000256" key="9">
    <source>
        <dbReference type="RuleBase" id="RU368073"/>
    </source>
</evidence>
<comment type="similarity">
    <text evidence="1 9">Belongs to the YIF1 family.</text>
</comment>
<dbReference type="RefSeq" id="XP_012895705.1">
    <property type="nucleotide sequence ID" value="XM_013040251.1"/>
</dbReference>
<accession>D8M0R8</accession>
<keyword evidence="4 9" id="KW-0256">Endoplasmic reticulum</keyword>
<feature type="transmembrane region" description="Helical" evidence="9">
    <location>
        <begin position="208"/>
        <end position="228"/>
    </location>
</feature>
<dbReference type="Proteomes" id="UP000008312">
    <property type="component" value="Unassembled WGS sequence"/>
</dbReference>
<dbReference type="AlphaFoldDB" id="D8M0R8"/>
<dbReference type="PANTHER" id="PTHR14083">
    <property type="entry name" value="YIP1 INTERACTING FACTOR HOMOLOG YIF1 PROTEIN"/>
    <property type="match status" value="1"/>
</dbReference>
<feature type="transmembrane region" description="Helical" evidence="9">
    <location>
        <begin position="173"/>
        <end position="196"/>
    </location>
</feature>
<evidence type="ECO:0000256" key="2">
    <source>
        <dbReference type="ARBA" id="ARBA00022448"/>
    </source>
</evidence>
<keyword evidence="3 9" id="KW-0812">Transmembrane</keyword>
<dbReference type="GO" id="GO:0015031">
    <property type="term" value="P:protein transport"/>
    <property type="evidence" value="ECO:0007669"/>
    <property type="project" value="UniProtKB-KW"/>
</dbReference>
<dbReference type="GO" id="GO:0005793">
    <property type="term" value="C:endoplasmic reticulum-Golgi intermediate compartment"/>
    <property type="evidence" value="ECO:0007669"/>
    <property type="project" value="UniProtKB-UniRule"/>
</dbReference>
<dbReference type="EMBL" id="FN668644">
    <property type="protein sequence ID" value="CBK21657.2"/>
    <property type="molecule type" value="Genomic_DNA"/>
</dbReference>
<evidence type="ECO:0000256" key="7">
    <source>
        <dbReference type="ARBA" id="ARBA00023034"/>
    </source>
</evidence>
<dbReference type="GO" id="GO:0000139">
    <property type="term" value="C:Golgi membrane"/>
    <property type="evidence" value="ECO:0007669"/>
    <property type="project" value="UniProtKB-SubCell"/>
</dbReference>
<keyword evidence="5 9" id="KW-0653">Protein transport</keyword>